<dbReference type="Pfam" id="PF18962">
    <property type="entry name" value="Por_Secre_tail"/>
    <property type="match status" value="1"/>
</dbReference>
<dbReference type="RefSeq" id="WP_236458541.1">
    <property type="nucleotide sequence ID" value="NZ_CBCSGE010000001.1"/>
</dbReference>
<dbReference type="PANTHER" id="PTHR33794">
    <property type="entry name" value="BACILLOLYSIN"/>
    <property type="match status" value="1"/>
</dbReference>
<dbReference type="NCBIfam" id="TIGR04183">
    <property type="entry name" value="Por_Secre_tail"/>
    <property type="match status" value="1"/>
</dbReference>
<feature type="signal peptide" evidence="9">
    <location>
        <begin position="1"/>
        <end position="23"/>
    </location>
</feature>
<keyword evidence="5" id="KW-0378">Hydrolase</keyword>
<dbReference type="InterPro" id="IPR027268">
    <property type="entry name" value="Peptidase_M4/M1_CTD_sf"/>
</dbReference>
<feature type="chain" id="PRO_5045847845" evidence="9">
    <location>
        <begin position="24"/>
        <end position="970"/>
    </location>
</feature>
<dbReference type="SUPFAM" id="SSF49899">
    <property type="entry name" value="Concanavalin A-like lectins/glucanases"/>
    <property type="match status" value="1"/>
</dbReference>
<evidence type="ECO:0000313" key="11">
    <source>
        <dbReference type="EMBL" id="MFB9098740.1"/>
    </source>
</evidence>
<reference evidence="11 12" key="1">
    <citation type="submission" date="2024-09" db="EMBL/GenBank/DDBJ databases">
        <authorList>
            <person name="Sun Q."/>
            <person name="Mori K."/>
        </authorList>
    </citation>
    <scope>NUCLEOTIDE SEQUENCE [LARGE SCALE GENOMIC DNA]</scope>
    <source>
        <strain evidence="11 12">CECT 7955</strain>
    </source>
</reference>
<keyword evidence="3" id="KW-0479">Metal-binding</keyword>
<keyword evidence="4 9" id="KW-0732">Signal</keyword>
<dbReference type="InterPro" id="IPR000998">
    <property type="entry name" value="MAM_dom"/>
</dbReference>
<dbReference type="InterPro" id="IPR023612">
    <property type="entry name" value="Peptidase_M4"/>
</dbReference>
<dbReference type="EMBL" id="JBHMEY010000094">
    <property type="protein sequence ID" value="MFB9098740.1"/>
    <property type="molecule type" value="Genomic_DNA"/>
</dbReference>
<dbReference type="Gene3D" id="1.10.390.10">
    <property type="entry name" value="Neutral Protease Domain 2"/>
    <property type="match status" value="1"/>
</dbReference>
<dbReference type="InterPro" id="IPR050728">
    <property type="entry name" value="Zinc_Metalloprotease_M4"/>
</dbReference>
<keyword evidence="6" id="KW-0862">Zinc</keyword>
<evidence type="ECO:0000256" key="1">
    <source>
        <dbReference type="ARBA" id="ARBA00009388"/>
    </source>
</evidence>
<proteinExistence type="inferred from homology"/>
<evidence type="ECO:0000256" key="5">
    <source>
        <dbReference type="ARBA" id="ARBA00022801"/>
    </source>
</evidence>
<dbReference type="Proteomes" id="UP001589607">
    <property type="component" value="Unassembled WGS sequence"/>
</dbReference>
<dbReference type="InterPro" id="IPR001570">
    <property type="entry name" value="Peptidase_M4_C_domain"/>
</dbReference>
<evidence type="ECO:0000256" key="7">
    <source>
        <dbReference type="ARBA" id="ARBA00023049"/>
    </source>
</evidence>
<dbReference type="InterPro" id="IPR013320">
    <property type="entry name" value="ConA-like_dom_sf"/>
</dbReference>
<accession>A0ABV5GV99</accession>
<dbReference type="Pfam" id="PF00629">
    <property type="entry name" value="MAM"/>
    <property type="match status" value="1"/>
</dbReference>
<dbReference type="PRINTS" id="PR00730">
    <property type="entry name" value="THERMOLYSIN"/>
</dbReference>
<name>A0ABV5GV99_9FLAO</name>
<evidence type="ECO:0000256" key="6">
    <source>
        <dbReference type="ARBA" id="ARBA00022833"/>
    </source>
</evidence>
<dbReference type="Gene3D" id="2.60.120.200">
    <property type="match status" value="1"/>
</dbReference>
<evidence type="ECO:0000313" key="12">
    <source>
        <dbReference type="Proteomes" id="UP001589607"/>
    </source>
</evidence>
<organism evidence="11 12">
    <name type="scientific">Flavobacterium jumunjinense</name>
    <dbReference type="NCBI Taxonomy" id="998845"/>
    <lineage>
        <taxon>Bacteria</taxon>
        <taxon>Pseudomonadati</taxon>
        <taxon>Bacteroidota</taxon>
        <taxon>Flavobacteriia</taxon>
        <taxon>Flavobacteriales</taxon>
        <taxon>Flavobacteriaceae</taxon>
        <taxon>Flavobacterium</taxon>
    </lineage>
</organism>
<keyword evidence="7" id="KW-0482">Metalloprotease</keyword>
<dbReference type="Pfam" id="PF02868">
    <property type="entry name" value="Peptidase_M4_C"/>
    <property type="match status" value="1"/>
</dbReference>
<feature type="region of interest" description="Disordered" evidence="8">
    <location>
        <begin position="462"/>
        <end position="487"/>
    </location>
</feature>
<evidence type="ECO:0000256" key="9">
    <source>
        <dbReference type="SAM" id="SignalP"/>
    </source>
</evidence>
<dbReference type="Pfam" id="PF01447">
    <property type="entry name" value="Peptidase_M4"/>
    <property type="match status" value="1"/>
</dbReference>
<keyword evidence="12" id="KW-1185">Reference proteome</keyword>
<evidence type="ECO:0000259" key="10">
    <source>
        <dbReference type="PROSITE" id="PS50060"/>
    </source>
</evidence>
<dbReference type="InterPro" id="IPR013856">
    <property type="entry name" value="Peptidase_M4_domain"/>
</dbReference>
<feature type="domain" description="MAM" evidence="10">
    <location>
        <begin position="614"/>
        <end position="780"/>
    </location>
</feature>
<dbReference type="SUPFAM" id="SSF55486">
    <property type="entry name" value="Metalloproteases ('zincins'), catalytic domain"/>
    <property type="match status" value="1"/>
</dbReference>
<protein>
    <submittedName>
        <fullName evidence="11">M4 family metallopeptidase</fullName>
    </submittedName>
</protein>
<evidence type="ECO:0000256" key="4">
    <source>
        <dbReference type="ARBA" id="ARBA00022729"/>
    </source>
</evidence>
<dbReference type="InterPro" id="IPR026444">
    <property type="entry name" value="Secre_tail"/>
</dbReference>
<comment type="caution">
    <text evidence="11">The sequence shown here is derived from an EMBL/GenBank/DDBJ whole genome shotgun (WGS) entry which is preliminary data.</text>
</comment>
<evidence type="ECO:0000256" key="8">
    <source>
        <dbReference type="SAM" id="MobiDB-lite"/>
    </source>
</evidence>
<dbReference type="Gene3D" id="3.10.450.490">
    <property type="match status" value="1"/>
</dbReference>
<sequence>MKNKLQKNVVMLLLATSSFLSTAQVADKNVKEMVLDDKGQPSLIIFNESANVSSANFQNVLKENLKLRSDFNFVKIKDEMDNLGIVHEKYQLYYKTVKVEFATYTIHSKNGRIVSMSGDIYNANTINITPSINGEKALEFAKKAAGNSSFLWEDKREASLINYTKPQGELVLLPDMASIGVERETTDLILAYKFDIYATNPISRGDVYVDAKSGKVLFYNATIKHATNFGHGSAHLFAKKHSCESNNVENNYNLTKTLEALVTGNAATRYSGSQSIETTLSGGSYILKDNTRGSGVNTYDLNTGTNYGSAVNFTDNDNNWTTAEHSANKDNGALDAHWGAEKTYDYWTTKHSRNSFNGSGAAINSYVHYSSNYDNAFWDGSRMTYGDGSGTYFDILTALDVAAHEIGHAVCTYTANLAYQRESGALNEGFSDIWGAAVEFYAAPTKSPWLIGEDIERRSGHAALRSMSNPKSEGQPDTYGGTNWKNPNCGTPTQSNDYCGVHTNSGVLNHWFYILVQGKTGTNDIGSAYNVTGIGMDKAANIAYRLESVYLSANSTFANARSFGIQAATDLYGAASPEVIATTNAFYAVGVGAAYSDGGGDPTTCTTTVTSYPYAEGFENTLGAWAQGSGDDFDWAVNSNGTPSSNTGPSSASQGSYYVYVEASSPNYPSKSTILNSPCFNLTGASAATFTFKYHMYGAAGMGGLKLQASTNGTTWADVWSKTGDQGNSWLSASVDLASYAGNTVRLRFVGTTGSTWQGDIAVDDVALSTGTVTDPTCTNVNINLTFDNYPEETSWQILNASNQVVESGGTYGSQADGSSLTITKCLTAGCYTFKINDSYGDGICCSYGNGSYSVKAGATTLASGASFGASESTNFCVGTTGIVSNLSTITEVQETISFSMYPNPVKGDYLNVISNDGMKDYKVYNLVGQLVLQGQIKNDQVNVSSLNSGVYVIELNTYKEKITKKFIKE</sequence>
<evidence type="ECO:0000256" key="3">
    <source>
        <dbReference type="ARBA" id="ARBA00022723"/>
    </source>
</evidence>
<dbReference type="Gene3D" id="3.10.170.10">
    <property type="match status" value="1"/>
</dbReference>
<dbReference type="SMART" id="SM00137">
    <property type="entry name" value="MAM"/>
    <property type="match status" value="1"/>
</dbReference>
<dbReference type="CDD" id="cd09597">
    <property type="entry name" value="M4_TLP"/>
    <property type="match status" value="1"/>
</dbReference>
<keyword evidence="2" id="KW-0645">Protease</keyword>
<dbReference type="InterPro" id="IPR011096">
    <property type="entry name" value="FTP_domain"/>
</dbReference>
<dbReference type="PROSITE" id="PS50060">
    <property type="entry name" value="MAM_2"/>
    <property type="match status" value="1"/>
</dbReference>
<dbReference type="CDD" id="cd06263">
    <property type="entry name" value="MAM"/>
    <property type="match status" value="1"/>
</dbReference>
<gene>
    <name evidence="11" type="ORF">ACFFVF_19715</name>
</gene>
<comment type="similarity">
    <text evidence="1">Belongs to the peptidase M4 family.</text>
</comment>
<dbReference type="Pfam" id="PF07504">
    <property type="entry name" value="FTP"/>
    <property type="match status" value="1"/>
</dbReference>
<evidence type="ECO:0000256" key="2">
    <source>
        <dbReference type="ARBA" id="ARBA00022670"/>
    </source>
</evidence>
<dbReference type="PANTHER" id="PTHR33794:SF1">
    <property type="entry name" value="BACILLOLYSIN"/>
    <property type="match status" value="1"/>
</dbReference>